<evidence type="ECO:0000313" key="3">
    <source>
        <dbReference type="EMBL" id="KAJ8969302.1"/>
    </source>
</evidence>
<evidence type="ECO:0000256" key="1">
    <source>
        <dbReference type="ARBA" id="ARBA00004123"/>
    </source>
</evidence>
<feature type="domain" description="HTH psq-type" evidence="2">
    <location>
        <begin position="22"/>
        <end position="58"/>
    </location>
</feature>
<dbReference type="Gene3D" id="1.10.10.60">
    <property type="entry name" value="Homeodomain-like"/>
    <property type="match status" value="1"/>
</dbReference>
<sequence>FKMPRAKKPRRADAQLYKSYGDDSIKKAVEEVCGGGSYKAVANRYGINRTTLINHVKGMKCKK</sequence>
<dbReference type="AlphaFoldDB" id="A0AAV8ZR12"/>
<name>A0AAV8ZR12_9CUCU</name>
<comment type="subcellular location">
    <subcellularLocation>
        <location evidence="1">Nucleus</location>
    </subcellularLocation>
</comment>
<reference evidence="3" key="1">
    <citation type="journal article" date="2023" name="Insect Mol. Biol.">
        <title>Genome sequencing provides insights into the evolution of gene families encoding plant cell wall-degrading enzymes in longhorned beetles.</title>
        <authorList>
            <person name="Shin N.R."/>
            <person name="Okamura Y."/>
            <person name="Kirsch R."/>
            <person name="Pauchet Y."/>
        </authorList>
    </citation>
    <scope>NUCLEOTIDE SEQUENCE</scope>
    <source>
        <strain evidence="3">RBIC_L_NR</strain>
    </source>
</reference>
<dbReference type="InterPro" id="IPR009057">
    <property type="entry name" value="Homeodomain-like_sf"/>
</dbReference>
<dbReference type="Pfam" id="PF05225">
    <property type="entry name" value="HTH_psq"/>
    <property type="match status" value="1"/>
</dbReference>
<accession>A0AAV8ZR12</accession>
<gene>
    <name evidence="3" type="ORF">NQ314_001841</name>
</gene>
<protein>
    <recommendedName>
        <fullName evidence="2">HTH psq-type domain-containing protein</fullName>
    </recommendedName>
</protein>
<comment type="caution">
    <text evidence="3">The sequence shown here is derived from an EMBL/GenBank/DDBJ whole genome shotgun (WGS) entry which is preliminary data.</text>
</comment>
<dbReference type="InterPro" id="IPR007889">
    <property type="entry name" value="HTH_Psq"/>
</dbReference>
<organism evidence="3 4">
    <name type="scientific">Rhamnusium bicolor</name>
    <dbReference type="NCBI Taxonomy" id="1586634"/>
    <lineage>
        <taxon>Eukaryota</taxon>
        <taxon>Metazoa</taxon>
        <taxon>Ecdysozoa</taxon>
        <taxon>Arthropoda</taxon>
        <taxon>Hexapoda</taxon>
        <taxon>Insecta</taxon>
        <taxon>Pterygota</taxon>
        <taxon>Neoptera</taxon>
        <taxon>Endopterygota</taxon>
        <taxon>Coleoptera</taxon>
        <taxon>Polyphaga</taxon>
        <taxon>Cucujiformia</taxon>
        <taxon>Chrysomeloidea</taxon>
        <taxon>Cerambycidae</taxon>
        <taxon>Lepturinae</taxon>
        <taxon>Rhagiini</taxon>
        <taxon>Rhamnusium</taxon>
    </lineage>
</organism>
<keyword evidence="4" id="KW-1185">Reference proteome</keyword>
<dbReference type="GO" id="GO:0003677">
    <property type="term" value="F:DNA binding"/>
    <property type="evidence" value="ECO:0007669"/>
    <property type="project" value="InterPro"/>
</dbReference>
<dbReference type="SUPFAM" id="SSF46689">
    <property type="entry name" value="Homeodomain-like"/>
    <property type="match status" value="1"/>
</dbReference>
<evidence type="ECO:0000259" key="2">
    <source>
        <dbReference type="Pfam" id="PF05225"/>
    </source>
</evidence>
<dbReference type="Proteomes" id="UP001162156">
    <property type="component" value="Unassembled WGS sequence"/>
</dbReference>
<dbReference type="EMBL" id="JANEYF010000559">
    <property type="protein sequence ID" value="KAJ8969302.1"/>
    <property type="molecule type" value="Genomic_DNA"/>
</dbReference>
<proteinExistence type="predicted"/>
<feature type="non-terminal residue" evidence="3">
    <location>
        <position position="1"/>
    </location>
</feature>
<evidence type="ECO:0000313" key="4">
    <source>
        <dbReference type="Proteomes" id="UP001162156"/>
    </source>
</evidence>
<dbReference type="GO" id="GO:0005634">
    <property type="term" value="C:nucleus"/>
    <property type="evidence" value="ECO:0007669"/>
    <property type="project" value="UniProtKB-SubCell"/>
</dbReference>